<reference evidence="1" key="1">
    <citation type="submission" date="2023-07" db="EMBL/GenBank/DDBJ databases">
        <title>draft genome sequence of fig (Ficus carica).</title>
        <authorList>
            <person name="Takahashi T."/>
            <person name="Nishimura K."/>
        </authorList>
    </citation>
    <scope>NUCLEOTIDE SEQUENCE</scope>
</reference>
<dbReference type="EMBL" id="BTGU01000106">
    <property type="protein sequence ID" value="GMN61102.1"/>
    <property type="molecule type" value="Genomic_DNA"/>
</dbReference>
<protein>
    <submittedName>
        <fullName evidence="1">Uncharacterized protein</fullName>
    </submittedName>
</protein>
<dbReference type="AlphaFoldDB" id="A0AA88J3T6"/>
<dbReference type="Proteomes" id="UP001187192">
    <property type="component" value="Unassembled WGS sequence"/>
</dbReference>
<name>A0AA88J3T6_FICCA</name>
<sequence length="288" mass="33605">MTSSSSSSFIHNLPNTFPKDALSIITSQDPIKRIVKRALQMQTQFIKKMGNQIFYDLGIHPKYPLAKLLPFRDALYMPKQMSNFFWYLASFYTIAIEVPTVPLHTTIQLYQDRPEFRPACETQMNTLTWFAEITRWKQLLDQEWKKIKGDRATFMTFSISLNVNNACPLKCYTVFMISLNCELIGNTPNFHPKVEFTSSETPLREDSPVYRRLQKLMFPENIIIPDEICPPPTENAPWEILPDGYMLRLTRKLDYYHTKIAPIIGDPSPFYNFNPNLNHNPSPNLHQF</sequence>
<evidence type="ECO:0000313" key="1">
    <source>
        <dbReference type="EMBL" id="GMN61102.1"/>
    </source>
</evidence>
<evidence type="ECO:0000313" key="2">
    <source>
        <dbReference type="Proteomes" id="UP001187192"/>
    </source>
</evidence>
<proteinExistence type="predicted"/>
<comment type="caution">
    <text evidence="1">The sequence shown here is derived from an EMBL/GenBank/DDBJ whole genome shotgun (WGS) entry which is preliminary data.</text>
</comment>
<accession>A0AA88J3T6</accession>
<keyword evidence="2" id="KW-1185">Reference proteome</keyword>
<gene>
    <name evidence="1" type="ORF">TIFTF001_030187</name>
</gene>
<organism evidence="1 2">
    <name type="scientific">Ficus carica</name>
    <name type="common">Common fig</name>
    <dbReference type="NCBI Taxonomy" id="3494"/>
    <lineage>
        <taxon>Eukaryota</taxon>
        <taxon>Viridiplantae</taxon>
        <taxon>Streptophyta</taxon>
        <taxon>Embryophyta</taxon>
        <taxon>Tracheophyta</taxon>
        <taxon>Spermatophyta</taxon>
        <taxon>Magnoliopsida</taxon>
        <taxon>eudicotyledons</taxon>
        <taxon>Gunneridae</taxon>
        <taxon>Pentapetalae</taxon>
        <taxon>rosids</taxon>
        <taxon>fabids</taxon>
        <taxon>Rosales</taxon>
        <taxon>Moraceae</taxon>
        <taxon>Ficeae</taxon>
        <taxon>Ficus</taxon>
    </lineage>
</organism>